<evidence type="ECO:0000256" key="6">
    <source>
        <dbReference type="SAM" id="Phobius"/>
    </source>
</evidence>
<dbReference type="PANTHER" id="PTHR10165:SF103">
    <property type="entry name" value="PHOSPHOLIPID PHOSPHATASE HOMOLOG 1.2 HOMOLOG"/>
    <property type="match status" value="1"/>
</dbReference>
<dbReference type="GeneID" id="20250432"/>
<comment type="similarity">
    <text evidence="2">Belongs to the PA-phosphatase related phosphoesterase family.</text>
</comment>
<dbReference type="Gene3D" id="1.20.144.10">
    <property type="entry name" value="Phosphatidic acid phosphatase type 2/haloperoxidase"/>
    <property type="match status" value="1"/>
</dbReference>
<organism evidence="8 9">
    <name type="scientific">Lottia gigantea</name>
    <name type="common">Giant owl limpet</name>
    <dbReference type="NCBI Taxonomy" id="225164"/>
    <lineage>
        <taxon>Eukaryota</taxon>
        <taxon>Metazoa</taxon>
        <taxon>Spiralia</taxon>
        <taxon>Lophotrochozoa</taxon>
        <taxon>Mollusca</taxon>
        <taxon>Gastropoda</taxon>
        <taxon>Patellogastropoda</taxon>
        <taxon>Lottioidea</taxon>
        <taxon>Lottiidae</taxon>
        <taxon>Lottia</taxon>
    </lineage>
</organism>
<evidence type="ECO:0000313" key="8">
    <source>
        <dbReference type="EMBL" id="ESP04507.1"/>
    </source>
</evidence>
<evidence type="ECO:0000313" key="9">
    <source>
        <dbReference type="Proteomes" id="UP000030746"/>
    </source>
</evidence>
<feature type="domain" description="Phosphatidic acid phosphatase type 2/haloperoxidase" evidence="7">
    <location>
        <begin position="109"/>
        <end position="249"/>
    </location>
</feature>
<dbReference type="GO" id="GO:0008195">
    <property type="term" value="F:phosphatidate phosphatase activity"/>
    <property type="evidence" value="ECO:0007669"/>
    <property type="project" value="TreeGrafter"/>
</dbReference>
<dbReference type="Proteomes" id="UP000030746">
    <property type="component" value="Unassembled WGS sequence"/>
</dbReference>
<dbReference type="InterPro" id="IPR043216">
    <property type="entry name" value="PAP-like"/>
</dbReference>
<keyword evidence="5 6" id="KW-0472">Membrane</keyword>
<dbReference type="OMA" id="CCVGFPI"/>
<dbReference type="EMBL" id="KB199728">
    <property type="protein sequence ID" value="ESP04507.1"/>
    <property type="molecule type" value="Genomic_DNA"/>
</dbReference>
<dbReference type="InterPro" id="IPR000326">
    <property type="entry name" value="PAP2/HPO"/>
</dbReference>
<dbReference type="GO" id="GO:0007165">
    <property type="term" value="P:signal transduction"/>
    <property type="evidence" value="ECO:0007669"/>
    <property type="project" value="TreeGrafter"/>
</dbReference>
<dbReference type="SUPFAM" id="SSF48317">
    <property type="entry name" value="Acid phosphatase/Vanadium-dependent haloperoxidase"/>
    <property type="match status" value="1"/>
</dbReference>
<proteinExistence type="inferred from homology"/>
<dbReference type="GO" id="GO:0006644">
    <property type="term" value="P:phospholipid metabolic process"/>
    <property type="evidence" value="ECO:0007669"/>
    <property type="project" value="InterPro"/>
</dbReference>
<dbReference type="AlphaFoldDB" id="V4BFA0"/>
<evidence type="ECO:0000256" key="3">
    <source>
        <dbReference type="ARBA" id="ARBA00022692"/>
    </source>
</evidence>
<name>V4BFA0_LOTGI</name>
<accession>V4BFA0</accession>
<evidence type="ECO:0000256" key="5">
    <source>
        <dbReference type="ARBA" id="ARBA00023136"/>
    </source>
</evidence>
<evidence type="ECO:0000259" key="7">
    <source>
        <dbReference type="SMART" id="SM00014"/>
    </source>
</evidence>
<feature type="transmembrane region" description="Helical" evidence="6">
    <location>
        <begin position="203"/>
        <end position="222"/>
    </location>
</feature>
<evidence type="ECO:0000256" key="2">
    <source>
        <dbReference type="ARBA" id="ARBA00008816"/>
    </source>
</evidence>
<feature type="transmembrane region" description="Helical" evidence="6">
    <location>
        <begin position="12"/>
        <end position="32"/>
    </location>
</feature>
<keyword evidence="9" id="KW-1185">Reference proteome</keyword>
<dbReference type="PANTHER" id="PTHR10165">
    <property type="entry name" value="LIPID PHOSPHATE PHOSPHATASE"/>
    <property type="match status" value="1"/>
</dbReference>
<comment type="subcellular location">
    <subcellularLocation>
        <location evidence="1">Membrane</location>
        <topology evidence="1">Multi-pass membrane protein</topology>
    </subcellularLocation>
</comment>
<gene>
    <name evidence="8" type="ORF">LOTGIDRAFT_237348</name>
</gene>
<reference evidence="8 9" key="1">
    <citation type="journal article" date="2013" name="Nature">
        <title>Insights into bilaterian evolution from three spiralian genomes.</title>
        <authorList>
            <person name="Simakov O."/>
            <person name="Marletaz F."/>
            <person name="Cho S.J."/>
            <person name="Edsinger-Gonzales E."/>
            <person name="Havlak P."/>
            <person name="Hellsten U."/>
            <person name="Kuo D.H."/>
            <person name="Larsson T."/>
            <person name="Lv J."/>
            <person name="Arendt D."/>
            <person name="Savage R."/>
            <person name="Osoegawa K."/>
            <person name="de Jong P."/>
            <person name="Grimwood J."/>
            <person name="Chapman J.A."/>
            <person name="Shapiro H."/>
            <person name="Aerts A."/>
            <person name="Otillar R.P."/>
            <person name="Terry A.Y."/>
            <person name="Boore J.L."/>
            <person name="Grigoriev I.V."/>
            <person name="Lindberg D.R."/>
            <person name="Seaver E.C."/>
            <person name="Weisblat D.A."/>
            <person name="Putnam N.H."/>
            <person name="Rokhsar D.S."/>
        </authorList>
    </citation>
    <scope>NUCLEOTIDE SEQUENCE [LARGE SCALE GENOMIC DNA]</scope>
</reference>
<protein>
    <recommendedName>
        <fullName evidence="7">Phosphatidic acid phosphatase type 2/haloperoxidase domain-containing protein</fullName>
    </recommendedName>
</protein>
<evidence type="ECO:0000256" key="4">
    <source>
        <dbReference type="ARBA" id="ARBA00022989"/>
    </source>
</evidence>
<dbReference type="STRING" id="225164.V4BFA0"/>
<dbReference type="Pfam" id="PF01569">
    <property type="entry name" value="PAP2"/>
    <property type="match status" value="1"/>
</dbReference>
<feature type="transmembrane region" description="Helical" evidence="6">
    <location>
        <begin position="105"/>
        <end position="123"/>
    </location>
</feature>
<dbReference type="OrthoDB" id="8907274at2759"/>
<feature type="transmembrane region" description="Helical" evidence="6">
    <location>
        <begin position="171"/>
        <end position="191"/>
    </location>
</feature>
<dbReference type="CDD" id="cd03384">
    <property type="entry name" value="PAP2_wunen"/>
    <property type="match status" value="1"/>
</dbReference>
<dbReference type="SMART" id="SM00014">
    <property type="entry name" value="acidPPc"/>
    <property type="match status" value="1"/>
</dbReference>
<sequence>MAWGKHCVLTTLANYILFVLVFSGSAILYFIGEPFKQGFFCSDESIRYPYKTSTVSNIVLYLVSFFMPLVILAIGDIVTVLLEIRRNELDLQPKVSKLKVIVEQISCTMAVFLFGFASTQFSVDIMKYSVGRLRPHFLAVCQPEKFNCTGQYIEDFVCTSGTQEELKQARLSFPSGHAALSIYAMLFLICYIHEKFHFQTLPLLKTFLQIPCFYMAIYASVSRVFDYWHHPTDVLAGFLLGAFMAIVTAKLVANNFKLSWHSQDRELLPTDKTI</sequence>
<dbReference type="RefSeq" id="XP_009044838.1">
    <property type="nucleotide sequence ID" value="XM_009046590.1"/>
</dbReference>
<evidence type="ECO:0000256" key="1">
    <source>
        <dbReference type="ARBA" id="ARBA00004141"/>
    </source>
</evidence>
<keyword evidence="4 6" id="KW-1133">Transmembrane helix</keyword>
<feature type="transmembrane region" description="Helical" evidence="6">
    <location>
        <begin position="234"/>
        <end position="253"/>
    </location>
</feature>
<dbReference type="GO" id="GO:0046839">
    <property type="term" value="P:phospholipid dephosphorylation"/>
    <property type="evidence" value="ECO:0007669"/>
    <property type="project" value="TreeGrafter"/>
</dbReference>
<dbReference type="HOGENOM" id="CLU_021458_3_2_1"/>
<dbReference type="CTD" id="20250432"/>
<dbReference type="KEGG" id="lgi:LOTGIDRAFT_237348"/>
<dbReference type="InterPro" id="IPR036938">
    <property type="entry name" value="PAP2/HPO_sf"/>
</dbReference>
<keyword evidence="3 6" id="KW-0812">Transmembrane</keyword>
<feature type="transmembrane region" description="Helical" evidence="6">
    <location>
        <begin position="58"/>
        <end position="84"/>
    </location>
</feature>
<dbReference type="GO" id="GO:0005886">
    <property type="term" value="C:plasma membrane"/>
    <property type="evidence" value="ECO:0007669"/>
    <property type="project" value="TreeGrafter"/>
</dbReference>